<dbReference type="Proteomes" id="UP000231279">
    <property type="component" value="Unassembled WGS sequence"/>
</dbReference>
<dbReference type="PANTHER" id="PTHR12436">
    <property type="entry name" value="80 KDA MCM3-ASSOCIATED PROTEIN"/>
    <property type="match status" value="1"/>
</dbReference>
<dbReference type="InterPro" id="IPR005062">
    <property type="entry name" value="SAC3/GANP/THP3_conserved"/>
</dbReference>
<evidence type="ECO:0000259" key="2">
    <source>
        <dbReference type="Pfam" id="PF03399"/>
    </source>
</evidence>
<feature type="region of interest" description="Disordered" evidence="1">
    <location>
        <begin position="48"/>
        <end position="73"/>
    </location>
</feature>
<dbReference type="STRING" id="429701.A0A2G9HP58"/>
<dbReference type="OrthoDB" id="199574at2759"/>
<dbReference type="AlphaFoldDB" id="A0A2G9HP58"/>
<dbReference type="PANTHER" id="PTHR12436:SF4">
    <property type="entry name" value="LEUKOCYTE RECEPTOR CLUSTER MEMBER 8"/>
    <property type="match status" value="1"/>
</dbReference>
<dbReference type="Gene3D" id="1.25.40.990">
    <property type="match status" value="1"/>
</dbReference>
<evidence type="ECO:0000256" key="1">
    <source>
        <dbReference type="SAM" id="MobiDB-lite"/>
    </source>
</evidence>
<feature type="domain" description="SAC3/GANP/THP3 conserved" evidence="2">
    <location>
        <begin position="791"/>
        <end position="858"/>
    </location>
</feature>
<protein>
    <recommendedName>
        <fullName evidence="2">SAC3/GANP/THP3 conserved domain-containing protein</fullName>
    </recommendedName>
</protein>
<proteinExistence type="predicted"/>
<feature type="region of interest" description="Disordered" evidence="1">
    <location>
        <begin position="353"/>
        <end position="383"/>
    </location>
</feature>
<feature type="region of interest" description="Disordered" evidence="1">
    <location>
        <begin position="695"/>
        <end position="728"/>
    </location>
</feature>
<feature type="compositionally biased region" description="Low complexity" evidence="1">
    <location>
        <begin position="359"/>
        <end position="371"/>
    </location>
</feature>
<organism evidence="3 4">
    <name type="scientific">Handroanthus impetiginosus</name>
    <dbReference type="NCBI Taxonomy" id="429701"/>
    <lineage>
        <taxon>Eukaryota</taxon>
        <taxon>Viridiplantae</taxon>
        <taxon>Streptophyta</taxon>
        <taxon>Embryophyta</taxon>
        <taxon>Tracheophyta</taxon>
        <taxon>Spermatophyta</taxon>
        <taxon>Magnoliopsida</taxon>
        <taxon>eudicotyledons</taxon>
        <taxon>Gunneridae</taxon>
        <taxon>Pentapetalae</taxon>
        <taxon>asterids</taxon>
        <taxon>lamiids</taxon>
        <taxon>Lamiales</taxon>
        <taxon>Bignoniaceae</taxon>
        <taxon>Crescentiina</taxon>
        <taxon>Tabebuia alliance</taxon>
        <taxon>Handroanthus</taxon>
    </lineage>
</organism>
<dbReference type="GO" id="GO:0005634">
    <property type="term" value="C:nucleus"/>
    <property type="evidence" value="ECO:0007669"/>
    <property type="project" value="TreeGrafter"/>
</dbReference>
<evidence type="ECO:0000313" key="3">
    <source>
        <dbReference type="EMBL" id="PIN19223.1"/>
    </source>
</evidence>
<name>A0A2G9HP58_9LAMI</name>
<feature type="region of interest" description="Disordered" evidence="1">
    <location>
        <begin position="657"/>
        <end position="676"/>
    </location>
</feature>
<gene>
    <name evidence="3" type="ORF">CDL12_08096</name>
</gene>
<dbReference type="EMBL" id="NKXS01001313">
    <property type="protein sequence ID" value="PIN19223.1"/>
    <property type="molecule type" value="Genomic_DNA"/>
</dbReference>
<comment type="caution">
    <text evidence="3">The sequence shown here is derived from an EMBL/GenBank/DDBJ whole genome shotgun (WGS) entry which is preliminary data.</text>
</comment>
<evidence type="ECO:0000313" key="4">
    <source>
        <dbReference type="Proteomes" id="UP000231279"/>
    </source>
</evidence>
<keyword evidence="4" id="KW-1185">Reference proteome</keyword>
<accession>A0A2G9HP58</accession>
<reference evidence="4" key="1">
    <citation type="journal article" date="2018" name="Gigascience">
        <title>Genome assembly of the Pink Ipe (Handroanthus impetiginosus, Bignoniaceae), a highly valued, ecologically keystone Neotropical timber forest tree.</title>
        <authorList>
            <person name="Silva-Junior O.B."/>
            <person name="Grattapaglia D."/>
            <person name="Novaes E."/>
            <person name="Collevatti R.G."/>
        </authorList>
    </citation>
    <scope>NUCLEOTIDE SEQUENCE [LARGE SCALE GENOMIC DNA]</scope>
    <source>
        <strain evidence="4">cv. UFG-1</strain>
    </source>
</reference>
<dbReference type="Pfam" id="PF03399">
    <property type="entry name" value="SAC3_GANP"/>
    <property type="match status" value="1"/>
</dbReference>
<feature type="compositionally biased region" description="Acidic residues" evidence="1">
    <location>
        <begin position="717"/>
        <end position="726"/>
    </location>
</feature>
<sequence length="933" mass="105119">MIVGSDQFFARRDQLRASTLIRRLPAKSALYQLFRTIDNIDRPYVAPSGSLPWVDRSTQGDRSESPGSWQRSKSMLACKEVNTNEFESTLEGNHSLKENGVLSNSGYNHDNRVESTLKNVQDEVNLGPTVSTSSSGPAVVAQGYSGYAAYPNADPHGYGSTAFAAYYNQYQQQQPNHYQQQSIQYQQLPNQSYPQSYRSVPKHRCSLSAFFLISKYKKLHEWRLWYPDQLWHGGQYATYSSHQYPNYNPDSNSAYSSNTAIAASQYQQHYKQWEDYYNQNQTEVSCAPGTKKISVFIASSVNSSVPTASASNNQMPTAYTPSWRPESSSSNLTSVQVWWSEFFNNQMPTAYTPSWRPESSSSNLTSVQSVTGDMVRRRHGSQERSRGITCKGLFVLSRWNGNRRSGAVPAVPAVPPIHQRSISGGAPEGYWKHRASAFQNDLPNSVQSHVQKPQEVNPVYESFQNQQNSTVSQGSNAPYPASYQVSQSLQSSFQTVSQLPETLDSRNAGKLQIHTNPRIASNLPLSLPPKTDKDMSVTSAAAKPAYIVVPMQRSNEKVMSHEESDFMLKRALARCKNDKQKITCQAILKELIIKATADGTLHTKNWDTEPLFPMPNTDVVDKEYVLCPLPRGFTEMRANNICLLMLFCSDTHSPALTSEVPKNKSPSRQVKKEKVVDKSTNISYGTAKYGGWNNKQRSFNKNVGRPAKRQRLGEDLNAADDVETSSDSDKEQSLTKYYFAAIAFADSPEEKKRLLSKTFEESGSRAVEDIDWDALTVKRICQEVEKRYLRLTSTPDPSTVRPEEVLEKALLMVQNSQKNYLYKCDQLKSIRQDLTVQHIRNEFTVKVNETYARLAIEVGDLPEYNQCQSQLKTLYAKEITGCHMEFAAYNLLCNILHTKNNRDLLSAMSRFAAISEFGFVCIGLFLQTCTFIT</sequence>
<dbReference type="InterPro" id="IPR045107">
    <property type="entry name" value="SAC3/GANP/THP3"/>
</dbReference>